<protein>
    <recommendedName>
        <fullName evidence="4">7TM GPCR serpentine receptor class x (Srx) domain-containing protein</fullName>
    </recommendedName>
</protein>
<keyword evidence="1" id="KW-0812">Transmembrane</keyword>
<feature type="transmembrane region" description="Helical" evidence="1">
    <location>
        <begin position="203"/>
        <end position="224"/>
    </location>
</feature>
<feature type="transmembrane region" description="Helical" evidence="1">
    <location>
        <begin position="79"/>
        <end position="100"/>
    </location>
</feature>
<proteinExistence type="predicted"/>
<dbReference type="AlphaFoldDB" id="A0AA39HM80"/>
<evidence type="ECO:0008006" key="4">
    <source>
        <dbReference type="Google" id="ProtNLM"/>
    </source>
</evidence>
<reference evidence="2" key="1">
    <citation type="submission" date="2023-06" db="EMBL/GenBank/DDBJ databases">
        <title>Genomic analysis of the entomopathogenic nematode Steinernema hermaphroditum.</title>
        <authorList>
            <person name="Schwarz E.M."/>
            <person name="Heppert J.K."/>
            <person name="Baniya A."/>
            <person name="Schwartz H.T."/>
            <person name="Tan C.-H."/>
            <person name="Antoshechkin I."/>
            <person name="Sternberg P.W."/>
            <person name="Goodrich-Blair H."/>
            <person name="Dillman A.R."/>
        </authorList>
    </citation>
    <scope>NUCLEOTIDE SEQUENCE</scope>
    <source>
        <strain evidence="2">PS9179</strain>
        <tissue evidence="2">Whole animal</tissue>
    </source>
</reference>
<comment type="caution">
    <text evidence="2">The sequence shown here is derived from an EMBL/GenBank/DDBJ whole genome shotgun (WGS) entry which is preliminary data.</text>
</comment>
<name>A0AA39HM80_9BILA</name>
<evidence type="ECO:0000313" key="2">
    <source>
        <dbReference type="EMBL" id="KAK0407954.1"/>
    </source>
</evidence>
<feature type="transmembrane region" description="Helical" evidence="1">
    <location>
        <begin position="44"/>
        <end position="67"/>
    </location>
</feature>
<sequence>MDCLFSTLIGSYYLALAGSLFSLNGLIVVILMTDKQFKTSSYKIITNLCIACMIQLSSQVVGGVMTLSQSVYNYYLDRIFGIVIQSGWFLYEGITLTLAVNRLMVFTCPKPIGNTITNLLLSLSWILWVTTAVILSLPSFGVTYEHDDLLYLWFYDTSAGSTTLYSIEPYFDMSIFAIVFVVYLMVVGYIVKVSTESSKAEMRILVVAIVSFFYDSFFTIWCFWGPTNLMDETSTFIVFNSSWIIECGLFAALMPIFNAAVKKKIVGMFKRNKKVVVSTVIPF</sequence>
<accession>A0AA39HM80</accession>
<feature type="transmembrane region" description="Helical" evidence="1">
    <location>
        <begin position="173"/>
        <end position="191"/>
    </location>
</feature>
<evidence type="ECO:0000313" key="3">
    <source>
        <dbReference type="Proteomes" id="UP001175271"/>
    </source>
</evidence>
<dbReference type="SUPFAM" id="SSF81321">
    <property type="entry name" value="Family A G protein-coupled receptor-like"/>
    <property type="match status" value="1"/>
</dbReference>
<dbReference type="Gene3D" id="1.20.1070.10">
    <property type="entry name" value="Rhodopsin 7-helix transmembrane proteins"/>
    <property type="match status" value="1"/>
</dbReference>
<dbReference type="Pfam" id="PF10321">
    <property type="entry name" value="7TM_GPCR_Srt"/>
    <property type="match status" value="1"/>
</dbReference>
<keyword evidence="1" id="KW-1133">Transmembrane helix</keyword>
<feature type="transmembrane region" description="Helical" evidence="1">
    <location>
        <begin position="120"/>
        <end position="144"/>
    </location>
</feature>
<organism evidence="2 3">
    <name type="scientific">Steinernema hermaphroditum</name>
    <dbReference type="NCBI Taxonomy" id="289476"/>
    <lineage>
        <taxon>Eukaryota</taxon>
        <taxon>Metazoa</taxon>
        <taxon>Ecdysozoa</taxon>
        <taxon>Nematoda</taxon>
        <taxon>Chromadorea</taxon>
        <taxon>Rhabditida</taxon>
        <taxon>Tylenchina</taxon>
        <taxon>Panagrolaimomorpha</taxon>
        <taxon>Strongyloidoidea</taxon>
        <taxon>Steinernematidae</taxon>
        <taxon>Steinernema</taxon>
    </lineage>
</organism>
<gene>
    <name evidence="2" type="ORF">QR680_003694</name>
</gene>
<feature type="transmembrane region" description="Helical" evidence="1">
    <location>
        <begin position="236"/>
        <end position="261"/>
    </location>
</feature>
<dbReference type="InterPro" id="IPR019425">
    <property type="entry name" value="7TM_GPCR_serpentine_rcpt_Srt"/>
</dbReference>
<keyword evidence="1" id="KW-0472">Membrane</keyword>
<dbReference type="EMBL" id="JAUCMV010000003">
    <property type="protein sequence ID" value="KAK0407954.1"/>
    <property type="molecule type" value="Genomic_DNA"/>
</dbReference>
<evidence type="ECO:0000256" key="1">
    <source>
        <dbReference type="SAM" id="Phobius"/>
    </source>
</evidence>
<feature type="transmembrane region" description="Helical" evidence="1">
    <location>
        <begin position="12"/>
        <end position="32"/>
    </location>
</feature>
<keyword evidence="3" id="KW-1185">Reference proteome</keyword>
<dbReference type="Proteomes" id="UP001175271">
    <property type="component" value="Unassembled WGS sequence"/>
</dbReference>